<keyword evidence="1" id="KW-1133">Transmembrane helix</keyword>
<evidence type="ECO:0000313" key="3">
    <source>
        <dbReference type="Proteomes" id="UP001242368"/>
    </source>
</evidence>
<keyword evidence="3" id="KW-1185">Reference proteome</keyword>
<keyword evidence="1" id="KW-0812">Transmembrane</keyword>
<name>A0ABT8D0A7_9FLAO</name>
<feature type="transmembrane region" description="Helical" evidence="1">
    <location>
        <begin position="6"/>
        <end position="27"/>
    </location>
</feature>
<comment type="caution">
    <text evidence="2">The sequence shown here is derived from an EMBL/GenBank/DDBJ whole genome shotgun (WGS) entry which is preliminary data.</text>
</comment>
<organism evidence="2 3">
    <name type="scientific">Paenimyroides ceti</name>
    <dbReference type="NCBI Taxonomy" id="395087"/>
    <lineage>
        <taxon>Bacteria</taxon>
        <taxon>Pseudomonadati</taxon>
        <taxon>Bacteroidota</taxon>
        <taxon>Flavobacteriia</taxon>
        <taxon>Flavobacteriales</taxon>
        <taxon>Flavobacteriaceae</taxon>
        <taxon>Paenimyroides</taxon>
    </lineage>
</organism>
<gene>
    <name evidence="2" type="ORF">QW060_25975</name>
</gene>
<reference evidence="3" key="1">
    <citation type="journal article" date="2019" name="Int. J. Syst. Evol. Microbiol.">
        <title>The Global Catalogue of Microorganisms (GCM) 10K type strain sequencing project: providing services to taxonomists for standard genome sequencing and annotation.</title>
        <authorList>
            <consortium name="The Broad Institute Genomics Platform"/>
            <consortium name="The Broad Institute Genome Sequencing Center for Infectious Disease"/>
            <person name="Wu L."/>
            <person name="Ma J."/>
        </authorList>
    </citation>
    <scope>NUCLEOTIDE SEQUENCE [LARGE SCALE GENOMIC DNA]</scope>
    <source>
        <strain evidence="3">CECT 7184</strain>
    </source>
</reference>
<dbReference type="Proteomes" id="UP001242368">
    <property type="component" value="Unassembled WGS sequence"/>
</dbReference>
<dbReference type="RefSeq" id="WP_290365508.1">
    <property type="nucleotide sequence ID" value="NZ_JAUFQU010000082.1"/>
</dbReference>
<proteinExistence type="predicted"/>
<protein>
    <submittedName>
        <fullName evidence="2">Uncharacterized protein</fullName>
    </submittedName>
</protein>
<keyword evidence="1" id="KW-0472">Membrane</keyword>
<accession>A0ABT8D0A7</accession>
<sequence length="51" mass="5340">MKTNCAFPSTGIFAMTFSTALMVAFSIPKCLTEAAMASSSVTEAVVFNSLN</sequence>
<evidence type="ECO:0000256" key="1">
    <source>
        <dbReference type="SAM" id="Phobius"/>
    </source>
</evidence>
<dbReference type="EMBL" id="JAUFQU010000082">
    <property type="protein sequence ID" value="MDN3710283.1"/>
    <property type="molecule type" value="Genomic_DNA"/>
</dbReference>
<evidence type="ECO:0000313" key="2">
    <source>
        <dbReference type="EMBL" id="MDN3710283.1"/>
    </source>
</evidence>